<dbReference type="PATRIC" id="fig|159743.3.peg.5477"/>
<evidence type="ECO:0000259" key="14">
    <source>
        <dbReference type="Pfam" id="PF02772"/>
    </source>
</evidence>
<comment type="subcellular location">
    <subcellularLocation>
        <location evidence="10 11">Cytoplasm</location>
    </subcellularLocation>
</comment>
<evidence type="ECO:0000256" key="4">
    <source>
        <dbReference type="ARBA" id="ARBA00022679"/>
    </source>
</evidence>
<dbReference type="SUPFAM" id="SSF55973">
    <property type="entry name" value="S-adenosylmethionine synthetase"/>
    <property type="match status" value="3"/>
</dbReference>
<evidence type="ECO:0000259" key="15">
    <source>
        <dbReference type="Pfam" id="PF02773"/>
    </source>
</evidence>
<evidence type="ECO:0000256" key="5">
    <source>
        <dbReference type="ARBA" id="ARBA00022723"/>
    </source>
</evidence>
<dbReference type="HAMAP" id="MF_00086">
    <property type="entry name" value="S_AdoMet_synth1"/>
    <property type="match status" value="1"/>
</dbReference>
<feature type="binding site" evidence="10">
    <location>
        <position position="254"/>
    </location>
    <ligand>
        <name>ATP</name>
        <dbReference type="ChEBI" id="CHEBI:30616"/>
        <note>ligand shared between two neighboring subunits</note>
    </ligand>
</feature>
<dbReference type="PANTHER" id="PTHR11964">
    <property type="entry name" value="S-ADENOSYLMETHIONINE SYNTHETASE"/>
    <property type="match status" value="1"/>
</dbReference>
<dbReference type="InterPro" id="IPR022629">
    <property type="entry name" value="S-AdoMet_synt_central"/>
</dbReference>
<evidence type="ECO:0000256" key="6">
    <source>
        <dbReference type="ARBA" id="ARBA00022741"/>
    </source>
</evidence>
<dbReference type="AlphaFoldDB" id="A0A0D7WZ92"/>
<reference evidence="16 17" key="1">
    <citation type="submission" date="2014-11" db="EMBL/GenBank/DDBJ databases">
        <title>Draft Genome Sequences of Paenibacillus polymyxa NRRL B-30509 and Paenibacillus terrae NRRL B-30644, Strains from a Poultry Environment that Produce Tridecaptin A and Paenicidins.</title>
        <authorList>
            <person name="van Belkum M.J."/>
            <person name="Lohans C.T."/>
            <person name="Vederas J.C."/>
        </authorList>
    </citation>
    <scope>NUCLEOTIDE SEQUENCE [LARGE SCALE GENOMIC DNA]</scope>
    <source>
        <strain evidence="16 17">NRRL B-30644</strain>
    </source>
</reference>
<feature type="binding site" evidence="10">
    <location>
        <position position="254"/>
    </location>
    <ligand>
        <name>L-methionine</name>
        <dbReference type="ChEBI" id="CHEBI:57844"/>
        <note>ligand shared between two neighboring subunits</note>
    </ligand>
</feature>
<keyword evidence="10" id="KW-0963">Cytoplasm</keyword>
<feature type="binding site" evidence="10">
    <location>
        <position position="277"/>
    </location>
    <ligand>
        <name>ATP</name>
        <dbReference type="ChEBI" id="CHEBI:30616"/>
        <note>ligand shared between two neighboring subunits</note>
    </ligand>
</feature>
<evidence type="ECO:0000256" key="12">
    <source>
        <dbReference type="RuleBase" id="RU004462"/>
    </source>
</evidence>
<dbReference type="CDD" id="cd18079">
    <property type="entry name" value="S-AdoMet_synt"/>
    <property type="match status" value="1"/>
</dbReference>
<comment type="cofactor">
    <cofactor evidence="10">
        <name>Mg(2+)</name>
        <dbReference type="ChEBI" id="CHEBI:18420"/>
    </cofactor>
    <text evidence="10">Binds 2 divalent ions per subunit.</text>
</comment>
<feature type="region of interest" description="Flexible loop" evidence="10">
    <location>
        <begin position="103"/>
        <end position="113"/>
    </location>
</feature>
<dbReference type="UniPathway" id="UPA00315">
    <property type="reaction ID" value="UER00080"/>
</dbReference>
<protein>
    <recommendedName>
        <fullName evidence="10">S-adenosylmethionine synthase</fullName>
        <shortName evidence="10">AdoMet synthase</shortName>
        <ecNumber evidence="10">2.5.1.6</ecNumber>
    </recommendedName>
    <alternativeName>
        <fullName evidence="10">MAT</fullName>
    </alternativeName>
    <alternativeName>
        <fullName evidence="10">Methionine adenosyltransferase</fullName>
    </alternativeName>
</protein>
<keyword evidence="7 10" id="KW-0067">ATP-binding</keyword>
<dbReference type="GO" id="GO:0004478">
    <property type="term" value="F:methionine adenosyltransferase activity"/>
    <property type="evidence" value="ECO:0007669"/>
    <property type="project" value="UniProtKB-UniRule"/>
</dbReference>
<evidence type="ECO:0000256" key="7">
    <source>
        <dbReference type="ARBA" id="ARBA00022840"/>
    </source>
</evidence>
<dbReference type="RefSeq" id="WP_044648613.1">
    <property type="nucleotide sequence ID" value="NZ_JTHP01000069.1"/>
</dbReference>
<keyword evidence="9 10" id="KW-0630">Potassium</keyword>
<feature type="binding site" description="in other chain" evidence="10">
    <location>
        <position position="18"/>
    </location>
    <ligand>
        <name>ATP</name>
        <dbReference type="ChEBI" id="CHEBI:30616"/>
        <note>ligand shared between two neighboring subunits</note>
    </ligand>
</feature>
<dbReference type="Pfam" id="PF02772">
    <property type="entry name" value="S-AdoMet_synt_M"/>
    <property type="match status" value="1"/>
</dbReference>
<dbReference type="EMBL" id="JTHP01000069">
    <property type="protein sequence ID" value="KJD43077.1"/>
    <property type="molecule type" value="Genomic_DNA"/>
</dbReference>
<comment type="catalytic activity">
    <reaction evidence="10">
        <text>L-methionine + ATP + H2O = S-adenosyl-L-methionine + phosphate + diphosphate</text>
        <dbReference type="Rhea" id="RHEA:21080"/>
        <dbReference type="ChEBI" id="CHEBI:15377"/>
        <dbReference type="ChEBI" id="CHEBI:30616"/>
        <dbReference type="ChEBI" id="CHEBI:33019"/>
        <dbReference type="ChEBI" id="CHEBI:43474"/>
        <dbReference type="ChEBI" id="CHEBI:57844"/>
        <dbReference type="ChEBI" id="CHEBI:59789"/>
        <dbReference type="EC" id="2.5.1.6"/>
    </reaction>
</comment>
<dbReference type="Proteomes" id="UP000032534">
    <property type="component" value="Unassembled WGS sequence"/>
</dbReference>
<feature type="binding site" description="in other chain" evidence="10">
    <location>
        <begin position="179"/>
        <end position="181"/>
    </location>
    <ligand>
        <name>ATP</name>
        <dbReference type="ChEBI" id="CHEBI:30616"/>
        <note>ligand shared between two neighboring subunits</note>
    </ligand>
</feature>
<comment type="similarity">
    <text evidence="2 10 12">Belongs to the AdoMet synthase family.</text>
</comment>
<dbReference type="GO" id="GO:0005524">
    <property type="term" value="F:ATP binding"/>
    <property type="evidence" value="ECO:0007669"/>
    <property type="project" value="UniProtKB-UniRule"/>
</dbReference>
<evidence type="ECO:0000256" key="10">
    <source>
        <dbReference type="HAMAP-Rule" id="MF_00086"/>
    </source>
</evidence>
<evidence type="ECO:0000256" key="1">
    <source>
        <dbReference type="ARBA" id="ARBA00005224"/>
    </source>
</evidence>
<dbReference type="InterPro" id="IPR002133">
    <property type="entry name" value="S-AdoMet_synthetase"/>
</dbReference>
<dbReference type="InterPro" id="IPR022631">
    <property type="entry name" value="ADOMET_SYNTHASE_CS"/>
</dbReference>
<feature type="binding site" description="in other chain" evidence="10">
    <location>
        <begin position="245"/>
        <end position="246"/>
    </location>
    <ligand>
        <name>ATP</name>
        <dbReference type="ChEBI" id="CHEBI:30616"/>
        <note>ligand shared between two neighboring subunits</note>
    </ligand>
</feature>
<dbReference type="InterPro" id="IPR022636">
    <property type="entry name" value="S-AdoMet_synthetase_sfam"/>
</dbReference>
<evidence type="ECO:0000256" key="2">
    <source>
        <dbReference type="ARBA" id="ARBA00009685"/>
    </source>
</evidence>
<dbReference type="GO" id="GO:0000287">
    <property type="term" value="F:magnesium ion binding"/>
    <property type="evidence" value="ECO:0007669"/>
    <property type="project" value="UniProtKB-UniRule"/>
</dbReference>
<feature type="binding site" description="in other chain" evidence="10">
    <location>
        <begin position="260"/>
        <end position="261"/>
    </location>
    <ligand>
        <name>ATP</name>
        <dbReference type="ChEBI" id="CHEBI:30616"/>
        <note>ligand shared between two neighboring subunits</note>
    </ligand>
</feature>
<sequence length="400" mass="43428">MSVKGRHLFTSESVTEGHPDKICDQISDAVLDAFLANDPNARVACEVSVATGLVLVIGEISSKSEYVDIPSIVRNTIKEIGYTRAKYGFDYNTCAVLTSLNEQSPDIAQGVNAALESRDPAEVDKETENIGAGDQGLMFGFATNETPELMPLPIAMSHRIARRLAEVRKDGTLKYLRPDGKTQVTVEYENGKPIRIDAIVVSTQHAEDTTLEQIQADIKEKVILPVVPAELLDEQTKYYINPTGRFVIGGPQGDAGLTGRKIIVDTYGGYARHGGGAFSGKDPTKVDRSAAYAARYVAKNLVAAGLADKVEIQLAYAIGVATPVSISVDTYGTGKVSDEKLVELIRNNFDLRPTGIIRMLNLRRPIYKQTAAYGHFGRTDLDVPWESIDKADALRVQAGL</sequence>
<keyword evidence="8 10" id="KW-0460">Magnesium</keyword>
<organism evidence="16 17">
    <name type="scientific">Paenibacillus terrae</name>
    <dbReference type="NCBI Taxonomy" id="159743"/>
    <lineage>
        <taxon>Bacteria</taxon>
        <taxon>Bacillati</taxon>
        <taxon>Bacillota</taxon>
        <taxon>Bacilli</taxon>
        <taxon>Bacillales</taxon>
        <taxon>Paenibacillaceae</taxon>
        <taxon>Paenibacillus</taxon>
    </lineage>
</organism>
<feature type="binding site" evidence="10">
    <location>
        <position position="46"/>
    </location>
    <ligand>
        <name>K(+)</name>
        <dbReference type="ChEBI" id="CHEBI:29103"/>
    </ligand>
</feature>
<feature type="binding site" description="in other chain" evidence="10">
    <location>
        <position position="59"/>
    </location>
    <ligand>
        <name>L-methionine</name>
        <dbReference type="ChEBI" id="CHEBI:57844"/>
        <note>ligand shared between two neighboring subunits</note>
    </ligand>
</feature>
<feature type="domain" description="S-adenosylmethionine synthetase central" evidence="14">
    <location>
        <begin position="130"/>
        <end position="246"/>
    </location>
</feature>
<evidence type="ECO:0000256" key="9">
    <source>
        <dbReference type="ARBA" id="ARBA00022958"/>
    </source>
</evidence>
<dbReference type="OrthoDB" id="9801686at2"/>
<evidence type="ECO:0000259" key="13">
    <source>
        <dbReference type="Pfam" id="PF00438"/>
    </source>
</evidence>
<comment type="pathway">
    <text evidence="1 10">Amino-acid biosynthesis; S-adenosyl-L-methionine biosynthesis; S-adenosyl-L-methionine from L-methionine: step 1/1.</text>
</comment>
<feature type="binding site" description="in other chain" evidence="10">
    <location>
        <position position="103"/>
    </location>
    <ligand>
        <name>L-methionine</name>
        <dbReference type="ChEBI" id="CHEBI:57844"/>
        <note>ligand shared between two neighboring subunits</note>
    </ligand>
</feature>
<comment type="function">
    <text evidence="10">Catalyzes the formation of S-adenosylmethionine (AdoMet) from methionine and ATP. The overall synthetic reaction is composed of two sequential steps, AdoMet formation and the subsequent tripolyphosphate hydrolysis which occurs prior to release of AdoMet from the enzyme.</text>
</comment>
<keyword evidence="4 10" id="KW-0808">Transferase</keyword>
<dbReference type="InterPro" id="IPR022630">
    <property type="entry name" value="S-AdoMet_synt_C"/>
</dbReference>
<keyword evidence="5 10" id="KW-0479">Metal-binding</keyword>
<keyword evidence="6 10" id="KW-0547">Nucleotide-binding</keyword>
<comment type="subunit">
    <text evidence="10">Homotetramer; dimer of dimers.</text>
</comment>
<dbReference type="GO" id="GO:0006556">
    <property type="term" value="P:S-adenosylmethionine biosynthetic process"/>
    <property type="evidence" value="ECO:0007669"/>
    <property type="project" value="UniProtKB-UniRule"/>
</dbReference>
<feature type="domain" description="S-adenosylmethionine synthetase N-terminal" evidence="13">
    <location>
        <begin position="7"/>
        <end position="105"/>
    </location>
</feature>
<accession>A0A0D7WZ92</accession>
<dbReference type="FunFam" id="3.30.300.10:FF:000003">
    <property type="entry name" value="S-adenosylmethionine synthase"/>
    <property type="match status" value="1"/>
</dbReference>
<gene>
    <name evidence="10" type="primary">metK</name>
    <name evidence="16" type="ORF">QD47_24750</name>
</gene>
<name>A0A0D7WZ92_9BACL</name>
<evidence type="ECO:0000256" key="3">
    <source>
        <dbReference type="ARBA" id="ARBA00022563"/>
    </source>
</evidence>
<dbReference type="GO" id="GO:0006730">
    <property type="term" value="P:one-carbon metabolic process"/>
    <property type="evidence" value="ECO:0007669"/>
    <property type="project" value="UniProtKB-KW"/>
</dbReference>
<dbReference type="FunFam" id="3.30.300.10:FF:000004">
    <property type="entry name" value="S-adenosylmethionine synthase"/>
    <property type="match status" value="1"/>
</dbReference>
<dbReference type="InterPro" id="IPR022628">
    <property type="entry name" value="S-AdoMet_synt_N"/>
</dbReference>
<evidence type="ECO:0000256" key="11">
    <source>
        <dbReference type="RuleBase" id="RU000542"/>
    </source>
</evidence>
<keyword evidence="17" id="KW-1185">Reference proteome</keyword>
<dbReference type="PROSITE" id="PS00377">
    <property type="entry name" value="ADOMET_SYNTHASE_2"/>
    <property type="match status" value="1"/>
</dbReference>
<proteinExistence type="inferred from homology"/>
<dbReference type="Gene3D" id="3.30.300.10">
    <property type="match status" value="3"/>
</dbReference>
<dbReference type="NCBIfam" id="TIGR01034">
    <property type="entry name" value="metK"/>
    <property type="match status" value="1"/>
</dbReference>
<evidence type="ECO:0000256" key="8">
    <source>
        <dbReference type="ARBA" id="ARBA00022842"/>
    </source>
</evidence>
<evidence type="ECO:0000313" key="16">
    <source>
        <dbReference type="EMBL" id="KJD43077.1"/>
    </source>
</evidence>
<dbReference type="PROSITE" id="PS00376">
    <property type="entry name" value="ADOMET_SYNTHASE_1"/>
    <property type="match status" value="1"/>
</dbReference>
<feature type="binding site" evidence="10">
    <location>
        <position position="281"/>
    </location>
    <ligand>
        <name>ATP</name>
        <dbReference type="ChEBI" id="CHEBI:30616"/>
        <note>ligand shared between two neighboring subunits</note>
    </ligand>
</feature>
<dbReference type="Pfam" id="PF00438">
    <property type="entry name" value="S-AdoMet_synt_N"/>
    <property type="match status" value="1"/>
</dbReference>
<dbReference type="GO" id="GO:0005737">
    <property type="term" value="C:cytoplasm"/>
    <property type="evidence" value="ECO:0007669"/>
    <property type="project" value="UniProtKB-SubCell"/>
</dbReference>
<evidence type="ECO:0000313" key="17">
    <source>
        <dbReference type="Proteomes" id="UP000032534"/>
    </source>
</evidence>
<feature type="binding site" evidence="10">
    <location>
        <position position="20"/>
    </location>
    <ligand>
        <name>Mg(2+)</name>
        <dbReference type="ChEBI" id="CHEBI:18420"/>
    </ligand>
</feature>
<dbReference type="EC" id="2.5.1.6" evidence="10"/>
<comment type="caution">
    <text evidence="16">The sequence shown here is derived from an EMBL/GenBank/DDBJ whole genome shotgun (WGS) entry which is preliminary data.</text>
</comment>
<comment type="cofactor">
    <cofactor evidence="10">
        <name>K(+)</name>
        <dbReference type="ChEBI" id="CHEBI:29103"/>
    </cofactor>
    <text evidence="10">Binds 1 potassium ion per subunit.</text>
</comment>
<keyword evidence="3 10" id="KW-0554">One-carbon metabolism</keyword>
<dbReference type="Pfam" id="PF02773">
    <property type="entry name" value="S-AdoMet_synt_C"/>
    <property type="match status" value="1"/>
</dbReference>
<feature type="domain" description="S-adenosylmethionine synthetase C-terminal" evidence="15">
    <location>
        <begin position="248"/>
        <end position="386"/>
    </location>
</feature>
<dbReference type="PIRSF" id="PIRSF000497">
    <property type="entry name" value="MAT"/>
    <property type="match status" value="1"/>
</dbReference>
<feature type="binding site" description="in other chain" evidence="10">
    <location>
        <position position="285"/>
    </location>
    <ligand>
        <name>L-methionine</name>
        <dbReference type="ChEBI" id="CHEBI:57844"/>
        <note>ligand shared between two neighboring subunits</note>
    </ligand>
</feature>